<evidence type="ECO:0000313" key="2">
    <source>
        <dbReference type="EMBL" id="MBC8541518.1"/>
    </source>
</evidence>
<protein>
    <recommendedName>
        <fullName evidence="1">Uroporphyrinogen decarboxylase (URO-D) domain-containing protein</fullName>
    </recommendedName>
</protein>
<dbReference type="PANTHER" id="PTHR47099">
    <property type="entry name" value="METHYLCOBAMIDE:COM METHYLTRANSFERASE MTBA"/>
    <property type="match status" value="1"/>
</dbReference>
<dbReference type="InterPro" id="IPR000257">
    <property type="entry name" value="Uroporphyrinogen_deCOase"/>
</dbReference>
<dbReference type="PANTHER" id="PTHR47099:SF1">
    <property type="entry name" value="METHYLCOBAMIDE:COM METHYLTRANSFERASE MTBA"/>
    <property type="match status" value="1"/>
</dbReference>
<dbReference type="GO" id="GO:0006779">
    <property type="term" value="P:porphyrin-containing compound biosynthetic process"/>
    <property type="evidence" value="ECO:0007669"/>
    <property type="project" value="InterPro"/>
</dbReference>
<reference evidence="2" key="1">
    <citation type="submission" date="2020-08" db="EMBL/GenBank/DDBJ databases">
        <title>Genome public.</title>
        <authorList>
            <person name="Liu C."/>
            <person name="Sun Q."/>
        </authorList>
    </citation>
    <scope>NUCLEOTIDE SEQUENCE</scope>
    <source>
        <strain evidence="2">H8</strain>
    </source>
</reference>
<dbReference type="Pfam" id="PF01208">
    <property type="entry name" value="URO-D"/>
    <property type="match status" value="1"/>
</dbReference>
<gene>
    <name evidence="2" type="ORF">H8698_11070</name>
</gene>
<comment type="caution">
    <text evidence="2">The sequence shown here is derived from an EMBL/GenBank/DDBJ whole genome shotgun (WGS) entry which is preliminary data.</text>
</comment>
<proteinExistence type="predicted"/>
<dbReference type="AlphaFoldDB" id="A0A926HZJ6"/>
<feature type="domain" description="Uroporphyrinogen decarboxylase (URO-D)" evidence="1">
    <location>
        <begin position="129"/>
        <end position="291"/>
    </location>
</feature>
<name>A0A926HZJ6_9FIRM</name>
<dbReference type="Proteomes" id="UP000611762">
    <property type="component" value="Unassembled WGS sequence"/>
</dbReference>
<dbReference type="InterPro" id="IPR052024">
    <property type="entry name" value="Methanogen_methyltrans"/>
</dbReference>
<dbReference type="Gene3D" id="3.20.20.210">
    <property type="match status" value="1"/>
</dbReference>
<dbReference type="SUPFAM" id="SSF51726">
    <property type="entry name" value="UROD/MetE-like"/>
    <property type="match status" value="1"/>
</dbReference>
<dbReference type="GO" id="GO:0004853">
    <property type="term" value="F:uroporphyrinogen decarboxylase activity"/>
    <property type="evidence" value="ECO:0007669"/>
    <property type="project" value="InterPro"/>
</dbReference>
<evidence type="ECO:0000259" key="1">
    <source>
        <dbReference type="Pfam" id="PF01208"/>
    </source>
</evidence>
<organism evidence="2 3">
    <name type="scientific">Congzhengia minquanensis</name>
    <dbReference type="NCBI Taxonomy" id="2763657"/>
    <lineage>
        <taxon>Bacteria</taxon>
        <taxon>Bacillati</taxon>
        <taxon>Bacillota</taxon>
        <taxon>Clostridia</taxon>
        <taxon>Eubacteriales</taxon>
        <taxon>Oscillospiraceae</taxon>
        <taxon>Congzhengia</taxon>
    </lineage>
</organism>
<dbReference type="EMBL" id="JACRSU010000004">
    <property type="protein sequence ID" value="MBC8541518.1"/>
    <property type="molecule type" value="Genomic_DNA"/>
</dbReference>
<dbReference type="RefSeq" id="WP_249313541.1">
    <property type="nucleotide sequence ID" value="NZ_JACRSU010000004.1"/>
</dbReference>
<dbReference type="InterPro" id="IPR038071">
    <property type="entry name" value="UROD/MetE-like_sf"/>
</dbReference>
<sequence>MTPKERAVAALNLQTPDMVPTFELEFQLAEEMFGRPLFGAQFSEENQRKMSRKEKDRAIYEEAEYTAEVYSKLEYSIIPAHGYELNDPNDLALYHRCLREIVGDTVMLGSHGDGTFAIPDGNEMYEFAYRMADDPEGLKAEAQKRADAAIEHNKWLQENGIDCLLLCSDYCYNNGPFLSPQNFGEFIQPYLYQIIDAARKDGLYTIKHTDGNIMPILDQLVECNPHALHSLDPMAGVDIKKVKELVGDKVCLCGNVHCAALQTGTEQDVTDSAEYCLTYGKPGGGYIFCTSNVPFKGMDPKRYQLVLDIWKRMRMY</sequence>
<evidence type="ECO:0000313" key="3">
    <source>
        <dbReference type="Proteomes" id="UP000611762"/>
    </source>
</evidence>
<accession>A0A926HZJ6</accession>
<keyword evidence="3" id="KW-1185">Reference proteome</keyword>